<dbReference type="Pfam" id="PF24924">
    <property type="entry name" value="DUF7745"/>
    <property type="match status" value="1"/>
</dbReference>
<protein>
    <recommendedName>
        <fullName evidence="1">DUF7745 domain-containing protein</fullName>
    </recommendedName>
</protein>
<feature type="domain" description="DUF7745" evidence="1">
    <location>
        <begin position="20"/>
        <end position="144"/>
    </location>
</feature>
<comment type="caution">
    <text evidence="2">The sequence shown here is derived from an EMBL/GenBank/DDBJ whole genome shotgun (WGS) entry which is preliminary data.</text>
</comment>
<dbReference type="PANTHER" id="PTHR48154">
    <property type="entry name" value="PROTEIN, PUTATIVE-RELATED"/>
    <property type="match status" value="1"/>
</dbReference>
<accession>A0A371HVB9</accession>
<gene>
    <name evidence="2" type="ORF">CR513_09239</name>
</gene>
<dbReference type="AlphaFoldDB" id="A0A371HVB9"/>
<evidence type="ECO:0000313" key="3">
    <source>
        <dbReference type="Proteomes" id="UP000257109"/>
    </source>
</evidence>
<dbReference type="InterPro" id="IPR056647">
    <property type="entry name" value="DUF7745"/>
</dbReference>
<keyword evidence="3" id="KW-1185">Reference proteome</keyword>
<reference evidence="2" key="1">
    <citation type="submission" date="2018-05" db="EMBL/GenBank/DDBJ databases">
        <title>Draft genome of Mucuna pruriens seed.</title>
        <authorList>
            <person name="Nnadi N.E."/>
            <person name="Vos R."/>
            <person name="Hasami M.H."/>
            <person name="Devisetty U.K."/>
            <person name="Aguiy J.C."/>
        </authorList>
    </citation>
    <scope>NUCLEOTIDE SEQUENCE [LARGE SCALE GENOMIC DNA]</scope>
    <source>
        <strain evidence="2">JCA_2017</strain>
    </source>
</reference>
<sequence>MARKKSRSGIDDLSLAYLEERIKKLGRFINLLGLAIYDIFLLPHLDEYVNLALIDVFLANQERARNPETTILANTYYTIHRCHERKGGRLICCLQALYIWLMTHTSPCRCITTCPIEDFKWCWIKKKRGKEWAHFLQELTNKVIR</sequence>
<name>A0A371HVB9_MUCPR</name>
<dbReference type="OrthoDB" id="1396996at2759"/>
<proteinExistence type="predicted"/>
<evidence type="ECO:0000259" key="1">
    <source>
        <dbReference type="Pfam" id="PF24924"/>
    </source>
</evidence>
<dbReference type="EMBL" id="QJKJ01001628">
    <property type="protein sequence ID" value="RDY06731.1"/>
    <property type="molecule type" value="Genomic_DNA"/>
</dbReference>
<evidence type="ECO:0000313" key="2">
    <source>
        <dbReference type="EMBL" id="RDY06731.1"/>
    </source>
</evidence>
<dbReference type="PANTHER" id="PTHR48154:SF1">
    <property type="entry name" value="PROTEIN, PUTATIVE-RELATED"/>
    <property type="match status" value="1"/>
</dbReference>
<organism evidence="2 3">
    <name type="scientific">Mucuna pruriens</name>
    <name type="common">Velvet bean</name>
    <name type="synonym">Dolichos pruriens</name>
    <dbReference type="NCBI Taxonomy" id="157652"/>
    <lineage>
        <taxon>Eukaryota</taxon>
        <taxon>Viridiplantae</taxon>
        <taxon>Streptophyta</taxon>
        <taxon>Embryophyta</taxon>
        <taxon>Tracheophyta</taxon>
        <taxon>Spermatophyta</taxon>
        <taxon>Magnoliopsida</taxon>
        <taxon>eudicotyledons</taxon>
        <taxon>Gunneridae</taxon>
        <taxon>Pentapetalae</taxon>
        <taxon>rosids</taxon>
        <taxon>fabids</taxon>
        <taxon>Fabales</taxon>
        <taxon>Fabaceae</taxon>
        <taxon>Papilionoideae</taxon>
        <taxon>50 kb inversion clade</taxon>
        <taxon>NPAAA clade</taxon>
        <taxon>indigoferoid/millettioid clade</taxon>
        <taxon>Phaseoleae</taxon>
        <taxon>Mucuna</taxon>
    </lineage>
</organism>
<feature type="non-terminal residue" evidence="2">
    <location>
        <position position="1"/>
    </location>
</feature>
<dbReference type="Proteomes" id="UP000257109">
    <property type="component" value="Unassembled WGS sequence"/>
</dbReference>